<feature type="compositionally biased region" description="Basic and acidic residues" evidence="8">
    <location>
        <begin position="267"/>
        <end position="276"/>
    </location>
</feature>
<dbReference type="SUPFAM" id="SSF50978">
    <property type="entry name" value="WD40 repeat-like"/>
    <property type="match status" value="1"/>
</dbReference>
<dbReference type="AlphaFoldDB" id="A0AAV6UXR1"/>
<dbReference type="InterPro" id="IPR036322">
    <property type="entry name" value="WD40_repeat_dom_sf"/>
</dbReference>
<feature type="domain" description="ARMC9 CTLH-like" evidence="9">
    <location>
        <begin position="54"/>
        <end position="167"/>
    </location>
</feature>
<evidence type="ECO:0000256" key="8">
    <source>
        <dbReference type="SAM" id="MobiDB-lite"/>
    </source>
</evidence>
<organism evidence="10 11">
    <name type="scientific">Oedothorax gibbosus</name>
    <dbReference type="NCBI Taxonomy" id="931172"/>
    <lineage>
        <taxon>Eukaryota</taxon>
        <taxon>Metazoa</taxon>
        <taxon>Ecdysozoa</taxon>
        <taxon>Arthropoda</taxon>
        <taxon>Chelicerata</taxon>
        <taxon>Arachnida</taxon>
        <taxon>Araneae</taxon>
        <taxon>Araneomorphae</taxon>
        <taxon>Entelegynae</taxon>
        <taxon>Araneoidea</taxon>
        <taxon>Linyphiidae</taxon>
        <taxon>Erigoninae</taxon>
        <taxon>Oedothorax</taxon>
    </lineage>
</organism>
<evidence type="ECO:0000313" key="11">
    <source>
        <dbReference type="Proteomes" id="UP000827092"/>
    </source>
</evidence>
<dbReference type="Gene3D" id="2.130.10.10">
    <property type="entry name" value="YVTN repeat-like/Quinoprotein amine dehydrogenase"/>
    <property type="match status" value="2"/>
</dbReference>
<feature type="repeat" description="WD" evidence="6">
    <location>
        <begin position="368"/>
        <end position="400"/>
    </location>
</feature>
<feature type="compositionally biased region" description="Polar residues" evidence="8">
    <location>
        <begin position="316"/>
        <end position="338"/>
    </location>
</feature>
<dbReference type="PROSITE" id="PS50082">
    <property type="entry name" value="WD_REPEATS_2"/>
    <property type="match status" value="1"/>
</dbReference>
<reference evidence="10 11" key="1">
    <citation type="journal article" date="2022" name="Nat. Ecol. Evol.">
        <title>A masculinizing supergene underlies an exaggerated male reproductive morph in a spider.</title>
        <authorList>
            <person name="Hendrickx F."/>
            <person name="De Corte Z."/>
            <person name="Sonet G."/>
            <person name="Van Belleghem S.M."/>
            <person name="Kostlbacher S."/>
            <person name="Vangestel C."/>
        </authorList>
    </citation>
    <scope>NUCLEOTIDE SEQUENCE [LARGE SCALE GENOMIC DNA]</scope>
    <source>
        <strain evidence="10">W744_W776</strain>
    </source>
</reference>
<dbReference type="InterPro" id="IPR039724">
    <property type="entry name" value="WDR91"/>
</dbReference>
<feature type="region of interest" description="Disordered" evidence="8">
    <location>
        <begin position="258"/>
        <end position="339"/>
    </location>
</feature>
<dbReference type="InterPro" id="IPR001680">
    <property type="entry name" value="WD40_rpt"/>
</dbReference>
<comment type="subcellular location">
    <subcellularLocation>
        <location evidence="1">Early endosome membrane</location>
        <topology evidence="1">Peripheral membrane protein</topology>
    </subcellularLocation>
    <subcellularLocation>
        <location evidence="2">Late endosome membrane</location>
    </subcellularLocation>
</comment>
<feature type="compositionally biased region" description="Low complexity" evidence="8">
    <location>
        <begin position="295"/>
        <end position="305"/>
    </location>
</feature>
<evidence type="ECO:0000256" key="5">
    <source>
        <dbReference type="ARBA" id="ARBA00022753"/>
    </source>
</evidence>
<protein>
    <recommendedName>
        <fullName evidence="4">WD repeat-containing protein 91</fullName>
    </recommendedName>
</protein>
<accession>A0AAV6UXR1</accession>
<evidence type="ECO:0000256" key="6">
    <source>
        <dbReference type="PROSITE-ProRule" id="PRU00221"/>
    </source>
</evidence>
<sequence>MSAIGYADELVRDYLLFRGFLSALKVFDSEVKADKDRCFRPDRIVEYFSSCIINLDLAALRESWAHLEQRFFARLEHSFTGTAKKLETALLRMYLVTCVSQSRQDKLLQFFEQLTSDLQGLPEWKEWFALPFIKNADEHPTFSAYFNRQWQDTMLLSLHNFISVVFQSAAMPILLSYEEELIKMQQITDENEILKKRLSALQSGEAVDLPKLSQEKESYGVRIASELMDDFYVIAQEAPPGTSGRSIKSLIRNISVGLPTSPVMGRRPTEARKAEDSSSSSRQSKVKPRSPSVPPHSSSGSIFESSRSKKGPPETARSTSNEESQSYQPKIEQGQSKSHIADVPAQLSTKPVKEDTSSGFIILSCEKYSEHNSLITHCKFNCSGTSVASSDMDGVIKIWSAVPSISTQSTIIMSRTSVLSMEWDRKRERLLLYGGTTGIVRVYDTKDRRVVKEISTDNVNSNQRVHCICCNPLGTNFVTSASIGEEGQLSLWDMKTLTLERHLLPDKSVTNCCSFNHNGQLLLVGLSNGNSSILDLRSSEVIATWPSHKGGVYSTEFNSDETACYTMGSDQKLCSWSAHKIGDKVSSIELNPEGMQADTAETQSIYSYGKRFCFNGDGSYVLTCGPLGGIIYKVSNSTATPVLDIGGHNKPVNTVDWLAAMESSTCICGTVDGKVIVSTLLNQ</sequence>
<comment type="similarity">
    <text evidence="3">Belongs to the WD repeat WDR91 family.</text>
</comment>
<dbReference type="GO" id="GO:0031902">
    <property type="term" value="C:late endosome membrane"/>
    <property type="evidence" value="ECO:0007669"/>
    <property type="project" value="UniProtKB-SubCell"/>
</dbReference>
<evidence type="ECO:0000313" key="10">
    <source>
        <dbReference type="EMBL" id="KAG8188424.1"/>
    </source>
</evidence>
<dbReference type="GO" id="GO:0045022">
    <property type="term" value="P:early endosome to late endosome transport"/>
    <property type="evidence" value="ECO:0007669"/>
    <property type="project" value="InterPro"/>
</dbReference>
<dbReference type="Pfam" id="PF23138">
    <property type="entry name" value="CTLH_Armc9"/>
    <property type="match status" value="1"/>
</dbReference>
<gene>
    <name evidence="10" type="ORF">JTE90_007994</name>
</gene>
<evidence type="ECO:0000256" key="4">
    <source>
        <dbReference type="ARBA" id="ARBA00021116"/>
    </source>
</evidence>
<keyword evidence="7" id="KW-0175">Coiled coil</keyword>
<keyword evidence="11" id="KW-1185">Reference proteome</keyword>
<proteinExistence type="inferred from homology"/>
<dbReference type="PANTHER" id="PTHR13083">
    <property type="entry name" value="WD REPEAT-CONTAINING PROTEIN 91"/>
    <property type="match status" value="1"/>
</dbReference>
<dbReference type="SMART" id="SM00320">
    <property type="entry name" value="WD40"/>
    <property type="match status" value="6"/>
</dbReference>
<evidence type="ECO:0000256" key="3">
    <source>
        <dbReference type="ARBA" id="ARBA00006128"/>
    </source>
</evidence>
<dbReference type="GO" id="GO:0031901">
    <property type="term" value="C:early endosome membrane"/>
    <property type="evidence" value="ECO:0007669"/>
    <property type="project" value="UniProtKB-SubCell"/>
</dbReference>
<dbReference type="GO" id="GO:0051898">
    <property type="term" value="P:negative regulation of phosphatidylinositol 3-kinase/protein kinase B signal transduction"/>
    <property type="evidence" value="ECO:0007669"/>
    <property type="project" value="InterPro"/>
</dbReference>
<keyword evidence="5" id="KW-0967">Endosome</keyword>
<comment type="caution">
    <text evidence="10">The sequence shown here is derived from an EMBL/GenBank/DDBJ whole genome shotgun (WGS) entry which is preliminary data.</text>
</comment>
<dbReference type="InterPro" id="IPR056327">
    <property type="entry name" value="ARMC9_CTLH-like_dom"/>
</dbReference>
<dbReference type="EMBL" id="JAFNEN010000238">
    <property type="protein sequence ID" value="KAG8188424.1"/>
    <property type="molecule type" value="Genomic_DNA"/>
</dbReference>
<dbReference type="GO" id="GO:0141039">
    <property type="term" value="F:phosphatidylinositol 3-kinase inhibitor activity"/>
    <property type="evidence" value="ECO:0007669"/>
    <property type="project" value="InterPro"/>
</dbReference>
<evidence type="ECO:0000259" key="9">
    <source>
        <dbReference type="Pfam" id="PF23138"/>
    </source>
</evidence>
<dbReference type="Pfam" id="PF00400">
    <property type="entry name" value="WD40"/>
    <property type="match status" value="1"/>
</dbReference>
<dbReference type="InterPro" id="IPR015943">
    <property type="entry name" value="WD40/YVTN_repeat-like_dom_sf"/>
</dbReference>
<keyword evidence="6" id="KW-0853">WD repeat</keyword>
<dbReference type="PANTHER" id="PTHR13083:SF3">
    <property type="entry name" value="WD REPEAT-CONTAINING PROTEIN 91"/>
    <property type="match status" value="1"/>
</dbReference>
<dbReference type="Proteomes" id="UP000827092">
    <property type="component" value="Unassembled WGS sequence"/>
</dbReference>
<evidence type="ECO:0000256" key="1">
    <source>
        <dbReference type="ARBA" id="ARBA00004220"/>
    </source>
</evidence>
<feature type="coiled-coil region" evidence="7">
    <location>
        <begin position="177"/>
        <end position="204"/>
    </location>
</feature>
<evidence type="ECO:0000256" key="7">
    <source>
        <dbReference type="SAM" id="Coils"/>
    </source>
</evidence>
<name>A0AAV6UXR1_9ARAC</name>
<evidence type="ECO:0000256" key="2">
    <source>
        <dbReference type="ARBA" id="ARBA00004414"/>
    </source>
</evidence>